<keyword evidence="6" id="KW-1015">Disulfide bond</keyword>
<evidence type="ECO:0000256" key="4">
    <source>
        <dbReference type="ARBA" id="ARBA00022989"/>
    </source>
</evidence>
<proteinExistence type="inferred from homology"/>
<dbReference type="InterPro" id="IPR008952">
    <property type="entry name" value="Tetraspanin_EC2_sf"/>
</dbReference>
<dbReference type="PRINTS" id="PR00259">
    <property type="entry name" value="TMFOUR"/>
</dbReference>
<feature type="transmembrane region" description="Helical" evidence="7">
    <location>
        <begin position="65"/>
        <end position="88"/>
    </location>
</feature>
<feature type="transmembrane region" description="Helical" evidence="7">
    <location>
        <begin position="20"/>
        <end position="45"/>
    </location>
</feature>
<dbReference type="GeneID" id="100897162"/>
<feature type="disulfide bond" evidence="6">
    <location>
        <begin position="160"/>
        <end position="192"/>
    </location>
</feature>
<name>A0AAJ6QU20_9ACAR</name>
<evidence type="ECO:0000256" key="3">
    <source>
        <dbReference type="ARBA" id="ARBA00022692"/>
    </source>
</evidence>
<dbReference type="PIRSF" id="PIRSF002419">
    <property type="entry name" value="Tetraspanin"/>
    <property type="match status" value="1"/>
</dbReference>
<reference evidence="9" key="1">
    <citation type="submission" date="2025-08" db="UniProtKB">
        <authorList>
            <consortium name="RefSeq"/>
        </authorList>
    </citation>
    <scope>IDENTIFICATION</scope>
</reference>
<dbReference type="Pfam" id="PF00335">
    <property type="entry name" value="Tetraspanin"/>
    <property type="match status" value="1"/>
</dbReference>
<feature type="transmembrane region" description="Helical" evidence="7">
    <location>
        <begin position="205"/>
        <end position="229"/>
    </location>
</feature>
<keyword evidence="5 7" id="KW-0472">Membrane</keyword>
<keyword evidence="3 7" id="KW-0812">Transmembrane</keyword>
<dbReference type="CDD" id="cd03127">
    <property type="entry name" value="tetraspanin_LEL"/>
    <property type="match status" value="1"/>
</dbReference>
<evidence type="ECO:0000256" key="6">
    <source>
        <dbReference type="PIRSR" id="PIRSR002419-1"/>
    </source>
</evidence>
<comment type="subcellular location">
    <subcellularLocation>
        <location evidence="1 7">Membrane</location>
        <topology evidence="1 7">Multi-pass membrane protein</topology>
    </subcellularLocation>
</comment>
<accession>A0AAJ6QU20</accession>
<evidence type="ECO:0000313" key="8">
    <source>
        <dbReference type="Proteomes" id="UP000694867"/>
    </source>
</evidence>
<dbReference type="KEGG" id="goe:100897162"/>
<feature type="transmembrane region" description="Helical" evidence="7">
    <location>
        <begin position="95"/>
        <end position="117"/>
    </location>
</feature>
<keyword evidence="8" id="KW-1185">Reference proteome</keyword>
<evidence type="ECO:0000313" key="9">
    <source>
        <dbReference type="RefSeq" id="XP_003743769.1"/>
    </source>
</evidence>
<evidence type="ECO:0000256" key="1">
    <source>
        <dbReference type="ARBA" id="ARBA00004141"/>
    </source>
</evidence>
<organism evidence="8 9">
    <name type="scientific">Galendromus occidentalis</name>
    <name type="common">western predatory mite</name>
    <dbReference type="NCBI Taxonomy" id="34638"/>
    <lineage>
        <taxon>Eukaryota</taxon>
        <taxon>Metazoa</taxon>
        <taxon>Ecdysozoa</taxon>
        <taxon>Arthropoda</taxon>
        <taxon>Chelicerata</taxon>
        <taxon>Arachnida</taxon>
        <taxon>Acari</taxon>
        <taxon>Parasitiformes</taxon>
        <taxon>Mesostigmata</taxon>
        <taxon>Gamasina</taxon>
        <taxon>Phytoseioidea</taxon>
        <taxon>Phytoseiidae</taxon>
        <taxon>Typhlodrominae</taxon>
        <taxon>Galendromus</taxon>
    </lineage>
</organism>
<feature type="disulfide bond" evidence="6">
    <location>
        <begin position="161"/>
        <end position="180"/>
    </location>
</feature>
<dbReference type="InterPro" id="IPR000301">
    <property type="entry name" value="Tetraspanin_animals"/>
</dbReference>
<dbReference type="PANTHER" id="PTHR19282:SF551">
    <property type="entry name" value="RE08073P-RELATED"/>
    <property type="match status" value="1"/>
</dbReference>
<comment type="similarity">
    <text evidence="2 7">Belongs to the tetraspanin (TM4SF) family.</text>
</comment>
<dbReference type="AlphaFoldDB" id="A0AAJ6QU20"/>
<dbReference type="GO" id="GO:0005886">
    <property type="term" value="C:plasma membrane"/>
    <property type="evidence" value="ECO:0007669"/>
    <property type="project" value="TreeGrafter"/>
</dbReference>
<dbReference type="RefSeq" id="XP_003743769.1">
    <property type="nucleotide sequence ID" value="XM_003743721.3"/>
</dbReference>
<dbReference type="Gene3D" id="1.10.1450.10">
    <property type="entry name" value="Tetraspanin"/>
    <property type="match status" value="1"/>
</dbReference>
<gene>
    <name evidence="9" type="primary">LOC100897162</name>
</gene>
<keyword evidence="4 7" id="KW-1133">Transmembrane helix</keyword>
<evidence type="ECO:0000256" key="7">
    <source>
        <dbReference type="RuleBase" id="RU361218"/>
    </source>
</evidence>
<dbReference type="Proteomes" id="UP000694867">
    <property type="component" value="Unplaced"/>
</dbReference>
<protein>
    <recommendedName>
        <fullName evidence="7">Tetraspanin</fullName>
    </recommendedName>
</protein>
<evidence type="ECO:0000256" key="5">
    <source>
        <dbReference type="ARBA" id="ARBA00023136"/>
    </source>
</evidence>
<dbReference type="PANTHER" id="PTHR19282">
    <property type="entry name" value="TETRASPANIN"/>
    <property type="match status" value="1"/>
</dbReference>
<dbReference type="InterPro" id="IPR018499">
    <property type="entry name" value="Tetraspanin/Peripherin"/>
</dbReference>
<sequence length="244" mass="27573">MTWQGERMPPPNRCERFSRYALICCNVLSWLFGLAMMILCLFIVYDKGLVEVRENLRLFGSYKVGLVIAICIAIGVCLVSLLGCCVTWHRSSKGLIIYSALCILFVIGEIIVMVLVFKYTSSNKLDEILSREFQSAINRMKLDKKQATHFMDTIQENLQCCGGFSFEDYTQQEMDLPPSCYFGDASVYDVGCGKMLMRHLNANGLAVGLIAVSILLLQLGLIVCSWSIFFNKRELRRRIAASKV</sequence>
<dbReference type="SUPFAM" id="SSF48652">
    <property type="entry name" value="Tetraspanin"/>
    <property type="match status" value="1"/>
</dbReference>
<evidence type="ECO:0000256" key="2">
    <source>
        <dbReference type="ARBA" id="ARBA00006840"/>
    </source>
</evidence>